<keyword evidence="4" id="KW-1185">Reference proteome</keyword>
<reference evidence="3 4" key="1">
    <citation type="submission" date="2024-06" db="EMBL/GenBank/DDBJ databases">
        <title>Genome of Rhodovulum iodosum, a marine photoferrotroph.</title>
        <authorList>
            <person name="Bianchini G."/>
            <person name="Nikeleit V."/>
            <person name="Kappler A."/>
            <person name="Bryce C."/>
            <person name="Sanchez-Baracaldo P."/>
        </authorList>
    </citation>
    <scope>NUCLEOTIDE SEQUENCE [LARGE SCALE GENOMIC DNA]</scope>
    <source>
        <strain evidence="3 4">UT/N1</strain>
    </source>
</reference>
<comment type="caution">
    <text evidence="3">The sequence shown here is derived from an EMBL/GenBank/DDBJ whole genome shotgun (WGS) entry which is preliminary data.</text>
</comment>
<sequence length="80" mass="8730">MPIYNYRCQDCAASFERLVPMTDDTPPACPECASTDVARLLSRVSPPGKSAGLVAEGRRQAAKEGHFSNYSKAERSKLKP</sequence>
<dbReference type="SMART" id="SM00834">
    <property type="entry name" value="CxxC_CXXC_SSSS"/>
    <property type="match status" value="1"/>
</dbReference>
<evidence type="ECO:0000256" key="1">
    <source>
        <dbReference type="SAM" id="MobiDB-lite"/>
    </source>
</evidence>
<dbReference type="NCBIfam" id="TIGR02605">
    <property type="entry name" value="CxxC_CxxC_SSSS"/>
    <property type="match status" value="1"/>
</dbReference>
<feature type="compositionally biased region" description="Basic and acidic residues" evidence="1">
    <location>
        <begin position="56"/>
        <end position="80"/>
    </location>
</feature>
<gene>
    <name evidence="3" type="ORF">Ga0609869_002423</name>
</gene>
<dbReference type="PANTHER" id="PTHR34404">
    <property type="entry name" value="REGULATORY PROTEIN, FMDB FAMILY"/>
    <property type="match status" value="1"/>
</dbReference>
<proteinExistence type="predicted"/>
<organism evidence="3 4">
    <name type="scientific">Rhodovulum iodosum</name>
    <dbReference type="NCBI Taxonomy" id="68291"/>
    <lineage>
        <taxon>Bacteria</taxon>
        <taxon>Pseudomonadati</taxon>
        <taxon>Pseudomonadota</taxon>
        <taxon>Alphaproteobacteria</taxon>
        <taxon>Rhodobacterales</taxon>
        <taxon>Paracoccaceae</taxon>
        <taxon>Rhodovulum</taxon>
    </lineage>
</organism>
<dbReference type="RefSeq" id="WP_125404208.1">
    <property type="nucleotide sequence ID" value="NZ_JBEHHI010000002.1"/>
</dbReference>
<dbReference type="PANTHER" id="PTHR34404:SF3">
    <property type="entry name" value="REGULATORY PROTEIN, FMDB FAMILY"/>
    <property type="match status" value="1"/>
</dbReference>
<name>A0ABV3XWC7_9RHOB</name>
<evidence type="ECO:0000313" key="4">
    <source>
        <dbReference type="Proteomes" id="UP001560019"/>
    </source>
</evidence>
<dbReference type="InterPro" id="IPR013429">
    <property type="entry name" value="Regulatory_FmdB_Zinc_ribbon"/>
</dbReference>
<protein>
    <submittedName>
        <fullName evidence="3">FmdB family regulatory protein</fullName>
    </submittedName>
</protein>
<feature type="domain" description="Putative regulatory protein FmdB zinc ribbon" evidence="2">
    <location>
        <begin position="1"/>
        <end position="42"/>
    </location>
</feature>
<evidence type="ECO:0000259" key="2">
    <source>
        <dbReference type="SMART" id="SM00834"/>
    </source>
</evidence>
<dbReference type="Pfam" id="PF09723">
    <property type="entry name" value="Zn_ribbon_8"/>
    <property type="match status" value="1"/>
</dbReference>
<dbReference type="Proteomes" id="UP001560019">
    <property type="component" value="Unassembled WGS sequence"/>
</dbReference>
<dbReference type="EMBL" id="JBEHHI010000002">
    <property type="protein sequence ID" value="MEX5729070.1"/>
    <property type="molecule type" value="Genomic_DNA"/>
</dbReference>
<evidence type="ECO:0000313" key="3">
    <source>
        <dbReference type="EMBL" id="MEX5729070.1"/>
    </source>
</evidence>
<feature type="region of interest" description="Disordered" evidence="1">
    <location>
        <begin position="48"/>
        <end position="80"/>
    </location>
</feature>
<accession>A0ABV3XWC7</accession>